<dbReference type="SUPFAM" id="SSF53271">
    <property type="entry name" value="PRTase-like"/>
    <property type="match status" value="1"/>
</dbReference>
<feature type="domain" description="Phosphoribosyltransferase" evidence="1">
    <location>
        <begin position="11"/>
        <end position="187"/>
    </location>
</feature>
<gene>
    <name evidence="2" type="ORF">GCM10009777_24260</name>
</gene>
<evidence type="ECO:0000259" key="1">
    <source>
        <dbReference type="Pfam" id="PF00156"/>
    </source>
</evidence>
<protein>
    <recommendedName>
        <fullName evidence="1">Phosphoribosyltransferase domain-containing protein</fullName>
    </recommendedName>
</protein>
<keyword evidence="3" id="KW-1185">Reference proteome</keyword>
<comment type="caution">
    <text evidence="2">The sequence shown here is derived from an EMBL/GenBank/DDBJ whole genome shotgun (WGS) entry which is preliminary data.</text>
</comment>
<dbReference type="Gene3D" id="3.40.50.2020">
    <property type="match status" value="1"/>
</dbReference>
<accession>A0ABP5E1F2</accession>
<dbReference type="RefSeq" id="WP_344062409.1">
    <property type="nucleotide sequence ID" value="NZ_BAAAOH010000001.1"/>
</dbReference>
<evidence type="ECO:0000313" key="3">
    <source>
        <dbReference type="Proteomes" id="UP001500326"/>
    </source>
</evidence>
<dbReference type="InterPro" id="IPR000836">
    <property type="entry name" value="PRTase_dom"/>
</dbReference>
<dbReference type="Gene3D" id="3.30.1310.20">
    <property type="entry name" value="PRTase-like"/>
    <property type="match status" value="1"/>
</dbReference>
<proteinExistence type="predicted"/>
<evidence type="ECO:0000313" key="2">
    <source>
        <dbReference type="EMBL" id="GAA1988421.1"/>
    </source>
</evidence>
<dbReference type="Proteomes" id="UP001500326">
    <property type="component" value="Unassembled WGS sequence"/>
</dbReference>
<dbReference type="InterPro" id="IPR029057">
    <property type="entry name" value="PRTase-like"/>
</dbReference>
<sequence length="217" mass="22880">MAIFADRTAAGRELAESLTQWHGADAVVFGIPRGGIVVAAEVARQLGLPLDVAVVRKLGAPSHEEFAVGAIAEGVRVVNPDAVRAGGVSPEQLSIVEDLERIELNRRLRAFPRTGAAIAGRIAIVVDDGVATGATASAACQALHAESPERMVLAVPVAPETWVADAAVVDEFVCPHRMRDFWAVGQYYDDFTQTTDEEVARLLARASTGSATEQGSP</sequence>
<name>A0ABP5E1F2_9MICO</name>
<organism evidence="2 3">
    <name type="scientific">Microbacterium pumilum</name>
    <dbReference type="NCBI Taxonomy" id="344165"/>
    <lineage>
        <taxon>Bacteria</taxon>
        <taxon>Bacillati</taxon>
        <taxon>Actinomycetota</taxon>
        <taxon>Actinomycetes</taxon>
        <taxon>Micrococcales</taxon>
        <taxon>Microbacteriaceae</taxon>
        <taxon>Microbacterium</taxon>
    </lineage>
</organism>
<reference evidence="3" key="1">
    <citation type="journal article" date="2019" name="Int. J. Syst. Evol. Microbiol.">
        <title>The Global Catalogue of Microorganisms (GCM) 10K type strain sequencing project: providing services to taxonomists for standard genome sequencing and annotation.</title>
        <authorList>
            <consortium name="The Broad Institute Genomics Platform"/>
            <consortium name="The Broad Institute Genome Sequencing Center for Infectious Disease"/>
            <person name="Wu L."/>
            <person name="Ma J."/>
        </authorList>
    </citation>
    <scope>NUCLEOTIDE SEQUENCE [LARGE SCALE GENOMIC DNA]</scope>
    <source>
        <strain evidence="3">JCM 14902</strain>
    </source>
</reference>
<dbReference type="EMBL" id="BAAAOH010000001">
    <property type="protein sequence ID" value="GAA1988421.1"/>
    <property type="molecule type" value="Genomic_DNA"/>
</dbReference>
<dbReference type="CDD" id="cd06223">
    <property type="entry name" value="PRTases_typeI"/>
    <property type="match status" value="1"/>
</dbReference>
<dbReference type="Pfam" id="PF00156">
    <property type="entry name" value="Pribosyltran"/>
    <property type="match status" value="1"/>
</dbReference>